<dbReference type="PROSITE" id="PS50158">
    <property type="entry name" value="ZF_CCHC"/>
    <property type="match status" value="1"/>
</dbReference>
<keyword evidence="1" id="KW-0479">Metal-binding</keyword>
<feature type="compositionally biased region" description="Basic and acidic residues" evidence="2">
    <location>
        <begin position="130"/>
        <end position="139"/>
    </location>
</feature>
<keyword evidence="5" id="KW-1185">Reference proteome</keyword>
<evidence type="ECO:0000256" key="2">
    <source>
        <dbReference type="SAM" id="MobiDB-lite"/>
    </source>
</evidence>
<dbReference type="SUPFAM" id="SSF57756">
    <property type="entry name" value="Retrovirus zinc finger-like domains"/>
    <property type="match status" value="1"/>
</dbReference>
<dbReference type="SMART" id="SM00343">
    <property type="entry name" value="ZnF_C2HC"/>
    <property type="match status" value="2"/>
</dbReference>
<name>A0A453N166_AEGTS</name>
<evidence type="ECO:0000256" key="1">
    <source>
        <dbReference type="PROSITE-ProRule" id="PRU00047"/>
    </source>
</evidence>
<dbReference type="InterPro" id="IPR053253">
    <property type="entry name" value="Sex_diff_modulator"/>
</dbReference>
<dbReference type="AlphaFoldDB" id="A0A453N166"/>
<keyword evidence="1" id="KW-0862">Zinc</keyword>
<dbReference type="Gene3D" id="4.10.60.10">
    <property type="entry name" value="Zinc finger, CCHC-type"/>
    <property type="match status" value="1"/>
</dbReference>
<feature type="compositionally biased region" description="Low complexity" evidence="2">
    <location>
        <begin position="269"/>
        <end position="287"/>
    </location>
</feature>
<reference evidence="4" key="3">
    <citation type="journal article" date="2017" name="Nature">
        <title>Genome sequence of the progenitor of the wheat D genome Aegilops tauschii.</title>
        <authorList>
            <person name="Luo M.C."/>
            <person name="Gu Y.Q."/>
            <person name="Puiu D."/>
            <person name="Wang H."/>
            <person name="Twardziok S.O."/>
            <person name="Deal K.R."/>
            <person name="Huo N."/>
            <person name="Zhu T."/>
            <person name="Wang L."/>
            <person name="Wang Y."/>
            <person name="McGuire P.E."/>
            <person name="Liu S."/>
            <person name="Long H."/>
            <person name="Ramasamy R.K."/>
            <person name="Rodriguez J.C."/>
            <person name="Van S.L."/>
            <person name="Yuan L."/>
            <person name="Wang Z."/>
            <person name="Xia Z."/>
            <person name="Xiao L."/>
            <person name="Anderson O.D."/>
            <person name="Ouyang S."/>
            <person name="Liang Y."/>
            <person name="Zimin A.V."/>
            <person name="Pertea G."/>
            <person name="Qi P."/>
            <person name="Bennetzen J.L."/>
            <person name="Dai X."/>
            <person name="Dawson M.W."/>
            <person name="Muller H.G."/>
            <person name="Kugler K."/>
            <person name="Rivarola-Duarte L."/>
            <person name="Spannagl M."/>
            <person name="Mayer K.F.X."/>
            <person name="Lu F.H."/>
            <person name="Bevan M.W."/>
            <person name="Leroy P."/>
            <person name="Li P."/>
            <person name="You F.M."/>
            <person name="Sun Q."/>
            <person name="Liu Z."/>
            <person name="Lyons E."/>
            <person name="Wicker T."/>
            <person name="Salzberg S.L."/>
            <person name="Devos K.M."/>
            <person name="Dvorak J."/>
        </authorList>
    </citation>
    <scope>NUCLEOTIDE SEQUENCE [LARGE SCALE GENOMIC DNA]</scope>
    <source>
        <strain evidence="4">cv. AL8/78</strain>
    </source>
</reference>
<feature type="compositionally biased region" description="Low complexity" evidence="2">
    <location>
        <begin position="39"/>
        <end position="83"/>
    </location>
</feature>
<feature type="region of interest" description="Disordered" evidence="2">
    <location>
        <begin position="219"/>
        <end position="292"/>
    </location>
</feature>
<evidence type="ECO:0000313" key="5">
    <source>
        <dbReference type="Proteomes" id="UP000015105"/>
    </source>
</evidence>
<reference evidence="4" key="4">
    <citation type="submission" date="2019-03" db="UniProtKB">
        <authorList>
            <consortium name="EnsemblPlants"/>
        </authorList>
    </citation>
    <scope>IDENTIFICATION</scope>
</reference>
<feature type="compositionally biased region" description="Low complexity" evidence="2">
    <location>
        <begin position="224"/>
        <end position="237"/>
    </location>
</feature>
<dbReference type="Gramene" id="AET6Gv20172100.1">
    <property type="protein sequence ID" value="AET6Gv20172100.1"/>
    <property type="gene ID" value="AET6Gv20172100"/>
</dbReference>
<feature type="compositionally biased region" description="Low complexity" evidence="2">
    <location>
        <begin position="452"/>
        <end position="471"/>
    </location>
</feature>
<dbReference type="InterPro" id="IPR001878">
    <property type="entry name" value="Znf_CCHC"/>
</dbReference>
<proteinExistence type="predicted"/>
<feature type="compositionally biased region" description="Basic residues" evidence="2">
    <location>
        <begin position="152"/>
        <end position="164"/>
    </location>
</feature>
<dbReference type="GO" id="GO:0008270">
    <property type="term" value="F:zinc ion binding"/>
    <property type="evidence" value="ECO:0007669"/>
    <property type="project" value="UniProtKB-KW"/>
</dbReference>
<dbReference type="PANTHER" id="PTHR33087:SF42">
    <property type="entry name" value="DUF4283 DOMAIN-CONTAINING PROTEIN"/>
    <property type="match status" value="1"/>
</dbReference>
<feature type="region of interest" description="Disordered" evidence="2">
    <location>
        <begin position="445"/>
        <end position="482"/>
    </location>
</feature>
<dbReference type="STRING" id="200361.A0A453N166"/>
<dbReference type="Proteomes" id="UP000015105">
    <property type="component" value="Chromosome 6D"/>
</dbReference>
<dbReference type="EnsemblPlants" id="AET6Gv20172100.1">
    <property type="protein sequence ID" value="AET6Gv20172100.1"/>
    <property type="gene ID" value="AET6Gv20172100"/>
</dbReference>
<evidence type="ECO:0000259" key="3">
    <source>
        <dbReference type="PROSITE" id="PS50158"/>
    </source>
</evidence>
<feature type="region of interest" description="Disordered" evidence="2">
    <location>
        <begin position="36"/>
        <end position="182"/>
    </location>
</feature>
<feature type="compositionally biased region" description="Low complexity" evidence="2">
    <location>
        <begin position="94"/>
        <end position="105"/>
    </location>
</feature>
<reference evidence="5" key="2">
    <citation type="journal article" date="2017" name="Nat. Plants">
        <title>The Aegilops tauschii genome reveals multiple impacts of transposons.</title>
        <authorList>
            <person name="Zhao G."/>
            <person name="Zou C."/>
            <person name="Li K."/>
            <person name="Wang K."/>
            <person name="Li T."/>
            <person name="Gao L."/>
            <person name="Zhang X."/>
            <person name="Wang H."/>
            <person name="Yang Z."/>
            <person name="Liu X."/>
            <person name="Jiang W."/>
            <person name="Mao L."/>
            <person name="Kong X."/>
            <person name="Jiao Y."/>
            <person name="Jia J."/>
        </authorList>
    </citation>
    <scope>NUCLEOTIDE SEQUENCE [LARGE SCALE GENOMIC DNA]</scope>
    <source>
        <strain evidence="5">cv. AL8/78</strain>
    </source>
</reference>
<feature type="region of interest" description="Disordered" evidence="2">
    <location>
        <begin position="405"/>
        <end position="426"/>
    </location>
</feature>
<keyword evidence="1" id="KW-0863">Zinc-finger</keyword>
<dbReference type="PANTHER" id="PTHR33087">
    <property type="entry name" value="OS07G0539200 PROTEIN"/>
    <property type="match status" value="1"/>
</dbReference>
<dbReference type="InterPro" id="IPR036875">
    <property type="entry name" value="Znf_CCHC_sf"/>
</dbReference>
<protein>
    <recommendedName>
        <fullName evidence="3">CCHC-type domain-containing protein</fullName>
    </recommendedName>
</protein>
<feature type="compositionally biased region" description="Polar residues" evidence="2">
    <location>
        <begin position="406"/>
        <end position="419"/>
    </location>
</feature>
<evidence type="ECO:0000313" key="4">
    <source>
        <dbReference type="EnsemblPlants" id="AET6Gv20172100.1"/>
    </source>
</evidence>
<reference evidence="5" key="1">
    <citation type="journal article" date="2014" name="Science">
        <title>Ancient hybridizations among the ancestral genomes of bread wheat.</title>
        <authorList>
            <consortium name="International Wheat Genome Sequencing Consortium,"/>
            <person name="Marcussen T."/>
            <person name="Sandve S.R."/>
            <person name="Heier L."/>
            <person name="Spannagl M."/>
            <person name="Pfeifer M."/>
            <person name="Jakobsen K.S."/>
            <person name="Wulff B.B."/>
            <person name="Steuernagel B."/>
            <person name="Mayer K.F."/>
            <person name="Olsen O.A."/>
        </authorList>
    </citation>
    <scope>NUCLEOTIDE SEQUENCE [LARGE SCALE GENOMIC DNA]</scope>
    <source>
        <strain evidence="5">cv. AL8/78</strain>
    </source>
</reference>
<dbReference type="GO" id="GO:0003676">
    <property type="term" value="F:nucleic acid binding"/>
    <property type="evidence" value="ECO:0007669"/>
    <property type="project" value="InterPro"/>
</dbReference>
<sequence length="482" mass="51534">VLSGATKDFMDGLRAQFAGKTNQPILKVKSRYASIPHLAPRTSPTAAPAPATTASRRSPLRRSAATLLSPPLSPAPMDSPAAPGRGRDRRWLESSPSSGDSARPSYRQALCGSSTAATSPASPPPPPRVIRSEIHRLSEEEPVEEREWLVAGRKRRRPPRRRAPAARSPAPPVAPLSGPGRRRASEEFCSRCRYHGHPRSECRRDIRCTRCGFYGHVARMCTNPRSPSSPSRSSPSPKRLRGPSPPRPSPSASSPSVQGSWQPASSGLAVPSPRASHAARSASPSVPLTGHPSLRPAAAPACFLPLSAEINDVEEELRRALLATVAGCRTGVSCQEVSDVICSRFGIPEARFSVHRHLPEDFLIRFQRAEDRALVANDGVRPPASAWSFTRGARLPVRSRCAPASGCTSSSPGCPTMSGTAPPRSRCSRRSAWWSTSSRALAVASTWTSSGSRPGRPTLTRSPSPPTSSSRCVMALPSTRTL</sequence>
<accession>A0A453N166</accession>
<feature type="domain" description="CCHC-type" evidence="3">
    <location>
        <begin position="207"/>
        <end position="223"/>
    </location>
</feature>
<organism evidence="4 5">
    <name type="scientific">Aegilops tauschii subsp. strangulata</name>
    <name type="common">Goatgrass</name>
    <dbReference type="NCBI Taxonomy" id="200361"/>
    <lineage>
        <taxon>Eukaryota</taxon>
        <taxon>Viridiplantae</taxon>
        <taxon>Streptophyta</taxon>
        <taxon>Embryophyta</taxon>
        <taxon>Tracheophyta</taxon>
        <taxon>Spermatophyta</taxon>
        <taxon>Magnoliopsida</taxon>
        <taxon>Liliopsida</taxon>
        <taxon>Poales</taxon>
        <taxon>Poaceae</taxon>
        <taxon>BOP clade</taxon>
        <taxon>Pooideae</taxon>
        <taxon>Triticodae</taxon>
        <taxon>Triticeae</taxon>
        <taxon>Triticinae</taxon>
        <taxon>Aegilops</taxon>
    </lineage>
</organism>
<reference evidence="4" key="5">
    <citation type="journal article" date="2021" name="G3 (Bethesda)">
        <title>Aegilops tauschii genome assembly Aet v5.0 features greater sequence contiguity and improved annotation.</title>
        <authorList>
            <person name="Wang L."/>
            <person name="Zhu T."/>
            <person name="Rodriguez J.C."/>
            <person name="Deal K.R."/>
            <person name="Dubcovsky J."/>
            <person name="McGuire P.E."/>
            <person name="Lux T."/>
            <person name="Spannagl M."/>
            <person name="Mayer K.F.X."/>
            <person name="Baldrich P."/>
            <person name="Meyers B.C."/>
            <person name="Huo N."/>
            <person name="Gu Y.Q."/>
            <person name="Zhou H."/>
            <person name="Devos K.M."/>
            <person name="Bennetzen J.L."/>
            <person name="Unver T."/>
            <person name="Budak H."/>
            <person name="Gulick P.J."/>
            <person name="Galiba G."/>
            <person name="Kalapos B."/>
            <person name="Nelson D.R."/>
            <person name="Li P."/>
            <person name="You F.M."/>
            <person name="Luo M.C."/>
            <person name="Dvorak J."/>
        </authorList>
    </citation>
    <scope>NUCLEOTIDE SEQUENCE [LARGE SCALE GENOMIC DNA]</scope>
    <source>
        <strain evidence="4">cv. AL8/78</strain>
    </source>
</reference>